<evidence type="ECO:0000313" key="2">
    <source>
        <dbReference type="EMBL" id="KHN74430.1"/>
    </source>
</evidence>
<dbReference type="OMA" id="EICVKYV"/>
<dbReference type="GO" id="GO:0032991">
    <property type="term" value="C:protein-containing complex"/>
    <property type="evidence" value="ECO:0007669"/>
    <property type="project" value="UniProtKB-ARBA"/>
</dbReference>
<accession>A0A0B2V020</accession>
<dbReference type="PANTHER" id="PTHR14030">
    <property type="entry name" value="MITOTIC CHECKPOINT SERINE/THREONINE-PROTEIN KINASE BUB1"/>
    <property type="match status" value="1"/>
</dbReference>
<dbReference type="GO" id="GO:0051754">
    <property type="term" value="P:meiotic sister chromatid cohesion, centromeric"/>
    <property type="evidence" value="ECO:0007669"/>
    <property type="project" value="TreeGrafter"/>
</dbReference>
<dbReference type="GO" id="GO:0004672">
    <property type="term" value="F:protein kinase activity"/>
    <property type="evidence" value="ECO:0007669"/>
    <property type="project" value="TreeGrafter"/>
</dbReference>
<dbReference type="InterPro" id="IPR015661">
    <property type="entry name" value="Bub1/Mad3"/>
</dbReference>
<dbReference type="PROSITE" id="PS51489">
    <property type="entry name" value="BUB1_N"/>
    <property type="match status" value="1"/>
</dbReference>
<dbReference type="InterPro" id="IPR013212">
    <property type="entry name" value="Mad3/Bub1_I"/>
</dbReference>
<dbReference type="Gene3D" id="1.25.40.430">
    <property type="match status" value="2"/>
</dbReference>
<keyword evidence="2" id="KW-0418">Kinase</keyword>
<evidence type="ECO:0000313" key="3">
    <source>
        <dbReference type="Proteomes" id="UP000031036"/>
    </source>
</evidence>
<dbReference type="Proteomes" id="UP000031036">
    <property type="component" value="Unassembled WGS sequence"/>
</dbReference>
<feature type="domain" description="BUB1 N-terminal" evidence="1">
    <location>
        <begin position="90"/>
        <end position="255"/>
    </location>
</feature>
<keyword evidence="3" id="KW-1185">Reference proteome</keyword>
<keyword evidence="2" id="KW-0808">Transferase</keyword>
<dbReference type="SMART" id="SM00777">
    <property type="entry name" value="Mad3_BUB1_I"/>
    <property type="match status" value="1"/>
</dbReference>
<protein>
    <submittedName>
        <fullName evidence="2">Mitotic checkpoint serine/threonine-protein kinase BUB1 beta</fullName>
    </submittedName>
</protein>
<dbReference type="GO" id="GO:0007094">
    <property type="term" value="P:mitotic spindle assembly checkpoint signaling"/>
    <property type="evidence" value="ECO:0007669"/>
    <property type="project" value="InterPro"/>
</dbReference>
<proteinExistence type="predicted"/>
<dbReference type="STRING" id="6265.A0A0B2V020"/>
<dbReference type="Pfam" id="PF08311">
    <property type="entry name" value="Mad3_BUB1_I"/>
    <property type="match status" value="1"/>
</dbReference>
<dbReference type="OrthoDB" id="248495at2759"/>
<dbReference type="PANTHER" id="PTHR14030:SF28">
    <property type="entry name" value="BUB1 N-TERMINAL DOMAIN-CONTAINING PROTEIN"/>
    <property type="match status" value="1"/>
</dbReference>
<evidence type="ECO:0000259" key="1">
    <source>
        <dbReference type="PROSITE" id="PS51489"/>
    </source>
</evidence>
<organism evidence="2 3">
    <name type="scientific">Toxocara canis</name>
    <name type="common">Canine roundworm</name>
    <dbReference type="NCBI Taxonomy" id="6265"/>
    <lineage>
        <taxon>Eukaryota</taxon>
        <taxon>Metazoa</taxon>
        <taxon>Ecdysozoa</taxon>
        <taxon>Nematoda</taxon>
        <taxon>Chromadorea</taxon>
        <taxon>Rhabditida</taxon>
        <taxon>Spirurina</taxon>
        <taxon>Ascaridomorpha</taxon>
        <taxon>Ascaridoidea</taxon>
        <taxon>Toxocaridae</taxon>
        <taxon>Toxocara</taxon>
    </lineage>
</organism>
<comment type="caution">
    <text evidence="2">The sequence shown here is derived from an EMBL/GenBank/DDBJ whole genome shotgun (WGS) entry which is preliminary data.</text>
</comment>
<sequence length="424" mass="47765">MSSLPCEHEWELNRENIRPLRGGRNVHAINNVFGGAKVSIKEAESKFESDLIEAETSSDPLEICVKYVAWFEEHFPTGAKVSIKEAESKFESDLIEAETSSDPLEICVKYVAWFEEHFPTGKQSHLYPMLTRIINKFGYREEYLNDERMLKMWFKLAENRGNANPEALFERAFTAGCCRQMAKFYIRWAEMREDMRDIEGARSILNQARDNGAVPLSLLNQAIDEFEMRQLRALSGTSAYSDDESAVSPSEPVRMALGGLTGLGRNLRTPAMRIASEVASGIQPGGQQRSPFAVFPVDATSKSGNAFLIFEGDEVFDEENALVPQDFGDDLARIEFAENSKQPTKWKEARITGIKKATSASAAAFEVFDEAEYKKQKKELKEREKALRKLLIREQIISPEELLACDAEQLQIETTDRSTASTAD</sequence>
<dbReference type="AlphaFoldDB" id="A0A0B2V020"/>
<dbReference type="GO" id="GO:0005634">
    <property type="term" value="C:nucleus"/>
    <property type="evidence" value="ECO:0007669"/>
    <property type="project" value="TreeGrafter"/>
</dbReference>
<dbReference type="EMBL" id="JPKZ01002916">
    <property type="protein sequence ID" value="KHN74430.1"/>
    <property type="molecule type" value="Genomic_DNA"/>
</dbReference>
<name>A0A0B2V020_TOXCA</name>
<reference evidence="2 3" key="1">
    <citation type="submission" date="2014-11" db="EMBL/GenBank/DDBJ databases">
        <title>Genetic blueprint of the zoonotic pathogen Toxocara canis.</title>
        <authorList>
            <person name="Zhu X.-Q."/>
            <person name="Korhonen P.K."/>
            <person name="Cai H."/>
            <person name="Young N.D."/>
            <person name="Nejsum P."/>
            <person name="von Samson-Himmelstjerna G."/>
            <person name="Boag P.R."/>
            <person name="Tan P."/>
            <person name="Li Q."/>
            <person name="Min J."/>
            <person name="Yang Y."/>
            <person name="Wang X."/>
            <person name="Fang X."/>
            <person name="Hall R.S."/>
            <person name="Hofmann A."/>
            <person name="Sternberg P.W."/>
            <person name="Jex A.R."/>
            <person name="Gasser R.B."/>
        </authorList>
    </citation>
    <scope>NUCLEOTIDE SEQUENCE [LARGE SCALE GENOMIC DNA]</scope>
    <source>
        <strain evidence="2">PN_DK_2014</strain>
    </source>
</reference>
<gene>
    <name evidence="2" type="primary">BUB1B</name>
    <name evidence="2" type="ORF">Tcan_15826</name>
</gene>